<feature type="compositionally biased region" description="Polar residues" evidence="11">
    <location>
        <begin position="2411"/>
        <end position="2422"/>
    </location>
</feature>
<evidence type="ECO:0008006" key="18">
    <source>
        <dbReference type="Google" id="ProtNLM"/>
    </source>
</evidence>
<feature type="region of interest" description="Disordered" evidence="11">
    <location>
        <begin position="2773"/>
        <end position="2831"/>
    </location>
</feature>
<feature type="compositionally biased region" description="Polar residues" evidence="11">
    <location>
        <begin position="2521"/>
        <end position="2546"/>
    </location>
</feature>
<dbReference type="EMBL" id="OZ019893">
    <property type="protein sequence ID" value="CAK9191093.1"/>
    <property type="molecule type" value="Genomic_DNA"/>
</dbReference>
<dbReference type="PANTHER" id="PTHR45685:SF1">
    <property type="entry name" value="HELICASE SRCAP"/>
    <property type="match status" value="1"/>
</dbReference>
<evidence type="ECO:0000259" key="14">
    <source>
        <dbReference type="PROSITE" id="PS51194"/>
    </source>
</evidence>
<evidence type="ECO:0000256" key="8">
    <source>
        <dbReference type="ARBA" id="ARBA00023125"/>
    </source>
</evidence>
<reference evidence="16 17" key="1">
    <citation type="submission" date="2024-02" db="EMBL/GenBank/DDBJ databases">
        <authorList>
            <consortium name="ELIXIR-Norway"/>
            <consortium name="Elixir Norway"/>
        </authorList>
    </citation>
    <scope>NUCLEOTIDE SEQUENCE [LARGE SCALE GENOMIC DNA]</scope>
</reference>
<protein>
    <recommendedName>
        <fullName evidence="18">Protein PHOTOPERIOD-INDEPENDENT EARLY FLOWERING 1</fullName>
    </recommendedName>
</protein>
<evidence type="ECO:0000256" key="10">
    <source>
        <dbReference type="SAM" id="Coils"/>
    </source>
</evidence>
<keyword evidence="3" id="KW-0547">Nucleotide-binding</keyword>
<evidence type="ECO:0000259" key="15">
    <source>
        <dbReference type="PROSITE" id="PS51204"/>
    </source>
</evidence>
<dbReference type="PROSITE" id="PS51204">
    <property type="entry name" value="HSA"/>
    <property type="match status" value="1"/>
</dbReference>
<dbReference type="Proteomes" id="UP001497512">
    <property type="component" value="Chromosome 1"/>
</dbReference>
<feature type="compositionally biased region" description="Polar residues" evidence="11">
    <location>
        <begin position="2279"/>
        <end position="2308"/>
    </location>
</feature>
<dbReference type="CDD" id="cd18003">
    <property type="entry name" value="DEXQc_SRCAP"/>
    <property type="match status" value="1"/>
</dbReference>
<feature type="compositionally biased region" description="Low complexity" evidence="11">
    <location>
        <begin position="2479"/>
        <end position="2490"/>
    </location>
</feature>
<evidence type="ECO:0000313" key="17">
    <source>
        <dbReference type="Proteomes" id="UP001497512"/>
    </source>
</evidence>
<accession>A0ABP0TBA9</accession>
<dbReference type="PANTHER" id="PTHR45685">
    <property type="entry name" value="HELICASE SRCAP-RELATED"/>
    <property type="match status" value="1"/>
</dbReference>
<feature type="compositionally biased region" description="Low complexity" evidence="11">
    <location>
        <begin position="2816"/>
        <end position="2828"/>
    </location>
</feature>
<dbReference type="InterPro" id="IPR049730">
    <property type="entry name" value="SNF2/RAD54-like_C"/>
</dbReference>
<feature type="region of interest" description="Disordered" evidence="11">
    <location>
        <begin position="1558"/>
        <end position="1609"/>
    </location>
</feature>
<dbReference type="PROSITE" id="PS51192">
    <property type="entry name" value="HELICASE_ATP_BIND_1"/>
    <property type="match status" value="1"/>
</dbReference>
<dbReference type="InterPro" id="IPR001650">
    <property type="entry name" value="Helicase_C-like"/>
</dbReference>
<feature type="region of interest" description="Disordered" evidence="11">
    <location>
        <begin position="679"/>
        <end position="713"/>
    </location>
</feature>
<feature type="compositionally biased region" description="Acidic residues" evidence="11">
    <location>
        <begin position="615"/>
        <end position="626"/>
    </location>
</feature>
<feature type="compositionally biased region" description="Basic and acidic residues" evidence="11">
    <location>
        <begin position="2351"/>
        <end position="2360"/>
    </location>
</feature>
<dbReference type="Pfam" id="PF07529">
    <property type="entry name" value="HSA"/>
    <property type="match status" value="1"/>
</dbReference>
<evidence type="ECO:0000259" key="13">
    <source>
        <dbReference type="PROSITE" id="PS51192"/>
    </source>
</evidence>
<dbReference type="InterPro" id="IPR014012">
    <property type="entry name" value="HSA_dom"/>
</dbReference>
<feature type="compositionally biased region" description="Polar residues" evidence="11">
    <location>
        <begin position="2714"/>
        <end position="2728"/>
    </location>
</feature>
<proteinExistence type="inferred from homology"/>
<evidence type="ECO:0000256" key="9">
    <source>
        <dbReference type="ARBA" id="ARBA00023242"/>
    </source>
</evidence>
<feature type="domain" description="Helicase ATP-binding" evidence="13">
    <location>
        <begin position="779"/>
        <end position="944"/>
    </location>
</feature>
<sequence>MQQTLSQQQLKCYGRRNRSKPKVGAGGGGNQHVYPGSVEEVGRPAAAQVEEEETDSASLAKLPEEVKLSGQLSTPEAGWGRSRKSTAATEEEVTPKSDVVKKQMPTTRRNSTIKSLAGHGREATGVEPPGKEVSISPGVFSNTPEKEGSEELVSVSIKCISSNGSLEQRGKKKRVVAGGLGSAGTRKTRAQIARDEAQHMAGGEQPGLENNGVAITSTAIAAARHIQETLERCKREDQILTKVDEIWSKREFIEANKDKKVQPKSREPVRSKSHWDFVLEEMAWLAKDFERERKWKVAQAKKVVIRVSRSKLDVEAREIRRQKEEEQRMRRVASGFAKEVKKFWMKVDKLVTYKQQLQIEERKKKALDKHLDFLLGQTERYSTMLAENLTDPLVVYEHQSIQLLPLVPLDDSIAEELLDSQRDLVLKELEVSGEGNNRDRSINLDLESVDQDFVVNDEEEQEDDEATLEADEALITESERREELHALQQESELPLDQLLKNYKMGEDEEQEDSEEDEEEADKEMNFDDKEGLPKAVKAIIPEQSQHGTVHDGTSWDEADELTRSSWNTKDGAKLMSEMEDSKNLVGSVRSAECGLVADEQTKAGEKALVMMSVCQDDDEGTLEEEEQLAKEDDASSANEIDDLQRESEMTLEELLAKYKSVSNSSQPTSLEGWAVPATLVSPSPSSDEGKPVLGPSPEAAGPVKDESPLLEDNGSADLEKQELVEEQSSEIQLADAAAAAQSVQPTGYTYSTTKVRTNLPFLLKHSLREYQHIGLDWLVTMYEKRLNGILADEMGLGKTIMTIALLAHLACEKGIWGPHLIVVPTSVMLNWETEFMKWCPAFKILTYFGSAKERKVKRQGWSRPNSFHVCITTYRLVIQDAKAFKRKKWKYLILDEAHLIKNWKSQRWQTLLNFNSKRRILLTGTPLQNDLMELWSLMHFLMPHVFQSHQEFRDWFSNPITGMVEGQEQVNKELVDRLHNVLRPFLLRRLKKDVEKQLPGKFEHVIHCQLSKRQRNLYEDFMASSETQETLASGNFLGLINVLMQLRKVCNHPDLFEGRPIISSFDMPGIEVHLSSAACSAVKLDIFKGICKEIFCLNKTEHDMAMWEAEEVTMMKTPGPMIVELGSSGEDTWKQSYTNHKPSKEVRGVIEEIQVILQSNREKERKEQMLAFSFLNDMRCSCHPVYGSDLRKLVEIEHPVHDVHKIKANPSRYLEFSSIVADIVKLPLTRFKRMMDLIAAFVFAIPAARTPQPSAWCSHLTRSDSPLQLELTEKSSKEASMMLVPLRPVIVRRQLFFPDRRLLQFDCGKLQELAVLLRQLKSDGHRALIFTQMTKMLDVLESFINLYGYTYMRLDGSTKPEQRQILMQRFNTNPKIFLFILSTRSGGVGINLVGADTVIFYDSDWNPAMDQQAQDRCHRIGQTREVHIYRLVSESTIEENILKKANQKRILDDLVIQSGSYNTEFFKKLDPMELFSGLKGVKLDGADGKGQGTALITANVPVPSIGGPDQRELSVAEVEAALKNAEDEADYMAMKRVEQEEAAENQEFTEEVFAGNIDDEDLGDDEEAGKGVSTPGMLESEVMGVPGTSRVDQQSEEGDAAPVAEEGTLAGTSLIPADVEEDMDMLADVRQMAAAAAAAGREKTSFEDQLRPVERYAMRFLELWDPRVNNLAIEAQVAFEEKEWELDQLEKLKEEQEAEIDEDNEPLFYENWDTAFADQAYHQQVEVLAQQQVCKPLKLYLFSETSLCNRSIAEAAASIWGAENFSLKSKGKNAKKAKFKSLAEGSLMTASGIETPLAEEYLPGSSDPLYIDSQSDQSNLPYPSQRKRKAQKILGEEISVDMHSKKLRKEPFKDTGISMEKVVLLTFVVHGDPVIPGTPGMPFVKNKGGGKISIMGMPIKKGPLVMLEKEKKKDVVKSQEHIPQAAPWAHVEDAVLCAVVHEYGGNWLLASETLAGNPEGDIYRGRYRHPVHCRERFRQLLVQNEAAVTGDPSSEKSTLNAASNAQLKVTEEHTKRLLDVVQQLPDDELLLPRHFAALLNAVQAQRRAASQQNPEKPILFAHSPRGRPFVTIPNLRRPSVHLNGPFVNRRHAGRPNPAEVLKMLIQSDKTERKVASAHVPPGQVMWSPKDLASNVDESFSVQDFLVGSNDTNSSLSGRTQPATSQFKPPVSIEDLLGISSVSVVHHVPAKAFRHTAEVLVDQRYRLAAIMGLEGSANEWAAAAASGTGVVGLQVPTKGKNVVKKRPAPDPDKPPKPKKPRIPKADNEKGAPGDCKLGNKPSNQQSVSSVTQKKKLSVQNSAAYSSLSTPLARAAQGAAESLPPPILPSSVGKTAGDVPVDAAAPVGSEDCGPPKDLEGFLHHQAPLPPEGNQNATTVAKTQKSKEPKIRVEASTGGAKLPHKGEKRASATPKKSSSRSQKVNADSAAGSGISTGGGKHADAIVEQGIDLNNINAGDNEVTITGVTPGGAGMRPETLSALRSRLESASSVSQGLEERIGMSRKVKGTETASRRTTKDESDSALWSTLSDTRQSSLKQRATGTNQSLSGVGIDPQNGSPAPHRGGLRGTGLGPVGLTKSSFPAPAISGNPSVITKRTDWRPVSAVPRQDPFSSLPSVLPKELSQLQWDPPPPGVWPNPSLPDLQYPLENLRRFADDMAKRSPSTGAGFSVPKGNRKSRVISSFQFQPGKEASETLGSNSLSVLIDSRPTEGGMQKVQGSSSTHGNQSNELSDWETLRNEQQPRGLGDLTSESISQMQAHSLRSAGFSSRRISHGGHLTQHAFSSERTSSPQHLLGTGLNTEHQLLYSSPSPSRTVKMPPYSQPSSSASSPHQQLYNNHQLSSNTLPLFVGSVAVQESSLGPDLGLSLGPDVQQPGVHFPQDEQHRTSSS</sequence>
<feature type="region of interest" description="Disordered" evidence="11">
    <location>
        <begin position="2479"/>
        <end position="2592"/>
    </location>
</feature>
<dbReference type="InterPro" id="IPR038718">
    <property type="entry name" value="SNF2-like_sf"/>
</dbReference>
<evidence type="ECO:0000256" key="11">
    <source>
        <dbReference type="SAM" id="MobiDB-lite"/>
    </source>
</evidence>
<dbReference type="Gene3D" id="1.20.120.850">
    <property type="entry name" value="SWI2/SNF2 ATPases, N-terminal domain"/>
    <property type="match status" value="1"/>
</dbReference>
<feature type="coiled-coil region" evidence="10">
    <location>
        <begin position="1672"/>
        <end position="1706"/>
    </location>
</feature>
<gene>
    <name evidence="16" type="ORF">CSSPTR1EN2_LOCUS1218</name>
</gene>
<feature type="region of interest" description="Disordered" evidence="11">
    <location>
        <begin position="2857"/>
        <end position="2887"/>
    </location>
</feature>
<evidence type="ECO:0000256" key="7">
    <source>
        <dbReference type="ARBA" id="ARBA00022853"/>
    </source>
</evidence>
<dbReference type="Gene3D" id="3.40.50.10810">
    <property type="entry name" value="Tandem AAA-ATPase domain"/>
    <property type="match status" value="1"/>
</dbReference>
<feature type="region of interest" description="Disordered" evidence="11">
    <location>
        <begin position="2235"/>
        <end position="2437"/>
    </location>
</feature>
<feature type="region of interest" description="Disordered" evidence="11">
    <location>
        <begin position="2652"/>
        <end position="2729"/>
    </location>
</feature>
<dbReference type="SMART" id="SM00490">
    <property type="entry name" value="HELICc"/>
    <property type="match status" value="1"/>
</dbReference>
<dbReference type="PROSITE" id="PS51194">
    <property type="entry name" value="HELICASE_CTER"/>
    <property type="match status" value="1"/>
</dbReference>
<feature type="compositionally biased region" description="Polar residues" evidence="11">
    <location>
        <begin position="104"/>
        <end position="114"/>
    </location>
</feature>
<keyword evidence="10" id="KW-0175">Coiled coil</keyword>
<evidence type="ECO:0000313" key="16">
    <source>
        <dbReference type="EMBL" id="CAK9191093.1"/>
    </source>
</evidence>
<dbReference type="PROSITE" id="PS50090">
    <property type="entry name" value="MYB_LIKE"/>
    <property type="match status" value="1"/>
</dbReference>
<feature type="compositionally biased region" description="Polar residues" evidence="11">
    <location>
        <begin position="2370"/>
        <end position="2380"/>
    </location>
</feature>
<feature type="compositionally biased region" description="Basic and acidic residues" evidence="11">
    <location>
        <begin position="2877"/>
        <end position="2887"/>
    </location>
</feature>
<feature type="region of interest" description="Disordered" evidence="11">
    <location>
        <begin position="542"/>
        <end position="564"/>
    </location>
</feature>
<feature type="region of interest" description="Disordered" evidence="11">
    <location>
        <begin position="1"/>
        <end position="148"/>
    </location>
</feature>
<feature type="region of interest" description="Disordered" evidence="11">
    <location>
        <begin position="615"/>
        <end position="648"/>
    </location>
</feature>
<keyword evidence="7" id="KW-0156">Chromatin regulator</keyword>
<keyword evidence="8" id="KW-0238">DNA-binding</keyword>
<dbReference type="InterPro" id="IPR014001">
    <property type="entry name" value="Helicase_ATP-bd"/>
</dbReference>
<feature type="compositionally biased region" description="Low complexity" evidence="11">
    <location>
        <begin position="2857"/>
        <end position="2868"/>
    </location>
</feature>
<feature type="compositionally biased region" description="Polar residues" evidence="11">
    <location>
        <begin position="2778"/>
        <end position="2811"/>
    </location>
</feature>
<keyword evidence="6" id="KW-0067">ATP-binding</keyword>
<keyword evidence="4" id="KW-0378">Hydrolase</keyword>
<evidence type="ECO:0000256" key="5">
    <source>
        <dbReference type="ARBA" id="ARBA00022806"/>
    </source>
</evidence>
<keyword evidence="5" id="KW-0347">Helicase</keyword>
<feature type="compositionally biased region" description="Acidic residues" evidence="11">
    <location>
        <begin position="506"/>
        <end position="521"/>
    </location>
</feature>
<dbReference type="InterPro" id="IPR000330">
    <property type="entry name" value="SNF2_N"/>
</dbReference>
<feature type="region of interest" description="Disordered" evidence="11">
    <location>
        <begin position="505"/>
        <end position="527"/>
    </location>
</feature>
<feature type="domain" description="HSA" evidence="15">
    <location>
        <begin position="262"/>
        <end position="334"/>
    </location>
</feature>
<feature type="compositionally biased region" description="Low complexity" evidence="11">
    <location>
        <begin position="2334"/>
        <end position="2346"/>
    </location>
</feature>
<dbReference type="InterPro" id="IPR001005">
    <property type="entry name" value="SANT/Myb"/>
</dbReference>
<comment type="subcellular location">
    <subcellularLocation>
        <location evidence="1">Nucleus</location>
    </subcellularLocation>
</comment>
<feature type="region of interest" description="Disordered" evidence="11">
    <location>
        <begin position="168"/>
        <end position="190"/>
    </location>
</feature>
<evidence type="ECO:0000256" key="3">
    <source>
        <dbReference type="ARBA" id="ARBA00022741"/>
    </source>
</evidence>
<keyword evidence="9" id="KW-0539">Nucleus</keyword>
<evidence type="ECO:0000256" key="1">
    <source>
        <dbReference type="ARBA" id="ARBA00004123"/>
    </source>
</evidence>
<keyword evidence="17" id="KW-1185">Reference proteome</keyword>
<feature type="compositionally biased region" description="Basic and acidic residues" evidence="11">
    <location>
        <begin position="2509"/>
        <end position="2518"/>
    </location>
</feature>
<dbReference type="InterPro" id="IPR027417">
    <property type="entry name" value="P-loop_NTPase"/>
</dbReference>
<evidence type="ECO:0000259" key="12">
    <source>
        <dbReference type="PROSITE" id="PS50090"/>
    </source>
</evidence>
<dbReference type="SUPFAM" id="SSF52540">
    <property type="entry name" value="P-loop containing nucleoside triphosphate hydrolases"/>
    <property type="match status" value="2"/>
</dbReference>
<dbReference type="CDD" id="cd18793">
    <property type="entry name" value="SF2_C_SNF"/>
    <property type="match status" value="1"/>
</dbReference>
<feature type="compositionally biased region" description="Polar residues" evidence="11">
    <location>
        <begin position="1"/>
        <end position="10"/>
    </location>
</feature>
<dbReference type="SMART" id="SM00487">
    <property type="entry name" value="DEXDc"/>
    <property type="match status" value="1"/>
</dbReference>
<evidence type="ECO:0000256" key="6">
    <source>
        <dbReference type="ARBA" id="ARBA00022840"/>
    </source>
</evidence>
<comment type="similarity">
    <text evidence="2">Belongs to the SNF2/RAD54 helicase family. SWR1 subfamily.</text>
</comment>
<dbReference type="Pfam" id="PF00271">
    <property type="entry name" value="Helicase_C"/>
    <property type="match status" value="1"/>
</dbReference>
<dbReference type="Pfam" id="PF00176">
    <property type="entry name" value="SNF2-rel_dom"/>
    <property type="match status" value="1"/>
</dbReference>
<feature type="compositionally biased region" description="Acidic residues" evidence="11">
    <location>
        <begin position="1558"/>
        <end position="1567"/>
    </location>
</feature>
<dbReference type="Gene3D" id="3.40.50.300">
    <property type="entry name" value="P-loop containing nucleotide triphosphate hydrolases"/>
    <property type="match status" value="1"/>
</dbReference>
<dbReference type="InterPro" id="IPR050520">
    <property type="entry name" value="INO80/SWR1_helicase"/>
</dbReference>
<dbReference type="SMART" id="SM00573">
    <property type="entry name" value="HSA"/>
    <property type="match status" value="1"/>
</dbReference>
<name>A0ABP0TBA9_9BRYO</name>
<organism evidence="16 17">
    <name type="scientific">Sphagnum troendelagicum</name>
    <dbReference type="NCBI Taxonomy" id="128251"/>
    <lineage>
        <taxon>Eukaryota</taxon>
        <taxon>Viridiplantae</taxon>
        <taxon>Streptophyta</taxon>
        <taxon>Embryophyta</taxon>
        <taxon>Bryophyta</taxon>
        <taxon>Sphagnophytina</taxon>
        <taxon>Sphagnopsida</taxon>
        <taxon>Sphagnales</taxon>
        <taxon>Sphagnaceae</taxon>
        <taxon>Sphagnum</taxon>
    </lineage>
</organism>
<feature type="domain" description="Helicase C-terminal" evidence="14">
    <location>
        <begin position="1309"/>
        <end position="1462"/>
    </location>
</feature>
<feature type="domain" description="Myb-like" evidence="12">
    <location>
        <begin position="1927"/>
        <end position="1981"/>
    </location>
</feature>
<evidence type="ECO:0000256" key="2">
    <source>
        <dbReference type="ARBA" id="ARBA00009220"/>
    </source>
</evidence>
<evidence type="ECO:0000256" key="4">
    <source>
        <dbReference type="ARBA" id="ARBA00022801"/>
    </source>
</evidence>
<feature type="coiled-coil region" evidence="10">
    <location>
        <begin position="309"/>
        <end position="370"/>
    </location>
</feature>